<dbReference type="AlphaFoldDB" id="A0A9P7KS07"/>
<dbReference type="Proteomes" id="UP000782241">
    <property type="component" value="Unassembled WGS sequence"/>
</dbReference>
<organism evidence="2 3">
    <name type="scientific">Fusarium avenaceum</name>
    <dbReference type="NCBI Taxonomy" id="40199"/>
    <lineage>
        <taxon>Eukaryota</taxon>
        <taxon>Fungi</taxon>
        <taxon>Dikarya</taxon>
        <taxon>Ascomycota</taxon>
        <taxon>Pezizomycotina</taxon>
        <taxon>Sordariomycetes</taxon>
        <taxon>Hypocreomycetidae</taxon>
        <taxon>Hypocreales</taxon>
        <taxon>Nectriaceae</taxon>
        <taxon>Fusarium</taxon>
        <taxon>Fusarium tricinctum species complex</taxon>
    </lineage>
</organism>
<feature type="compositionally biased region" description="Polar residues" evidence="1">
    <location>
        <begin position="116"/>
        <end position="131"/>
    </location>
</feature>
<dbReference type="EMBL" id="JAGPUO010000019">
    <property type="protein sequence ID" value="KAG5656926.1"/>
    <property type="molecule type" value="Genomic_DNA"/>
</dbReference>
<comment type="caution">
    <text evidence="2">The sequence shown here is derived from an EMBL/GenBank/DDBJ whole genome shotgun (WGS) entry which is preliminary data.</text>
</comment>
<reference evidence="2" key="1">
    <citation type="submission" date="2021-04" db="EMBL/GenBank/DDBJ databases">
        <title>Draft genome of Fusarium avenaceum strain F156N33, isolated from an atmospheric sample in Virginia.</title>
        <authorList>
            <person name="Yang S."/>
            <person name="Vinatzer B.A."/>
            <person name="Coleman J."/>
        </authorList>
    </citation>
    <scope>NUCLEOTIDE SEQUENCE</scope>
    <source>
        <strain evidence="2">F156N33</strain>
    </source>
</reference>
<evidence type="ECO:0000313" key="2">
    <source>
        <dbReference type="EMBL" id="KAG5656926.1"/>
    </source>
</evidence>
<proteinExistence type="predicted"/>
<feature type="region of interest" description="Disordered" evidence="1">
    <location>
        <begin position="76"/>
        <end position="164"/>
    </location>
</feature>
<feature type="compositionally biased region" description="Basic residues" evidence="1">
    <location>
        <begin position="101"/>
        <end position="114"/>
    </location>
</feature>
<gene>
    <name evidence="2" type="ORF">KAF25_011095</name>
</gene>
<feature type="compositionally biased region" description="Basic and acidic residues" evidence="1">
    <location>
        <begin position="137"/>
        <end position="148"/>
    </location>
</feature>
<name>A0A9P7KS07_9HYPO</name>
<evidence type="ECO:0000313" key="3">
    <source>
        <dbReference type="Proteomes" id="UP000782241"/>
    </source>
</evidence>
<feature type="region of interest" description="Disordered" evidence="1">
    <location>
        <begin position="177"/>
        <end position="196"/>
    </location>
</feature>
<sequence>MFSERGIRDKLKREWTIYGGRDTIFEELFSKGLDALNPLQDEDQAIVEHIFDGLEAIYAGRQTRSASAALAIRSRTLSATRSTRATSSPKRTNPAPSSQKKVSKKALKKTHAKRNSVAQSNSARQNTNRNLSADELATDHDAPAVKSEDESELSAPPSPGSSDVALERLTAILDSQDEDMIDTPEPQPAPSLEASSQDLKEEIVKLKGHNLRLEGHTFTLTNRLAEAHNELEAYHDRHGGPAIAESDLKDQIIVLKTRLEAQVLQKREFEGLTIDRLGFQKTSFKDGLKQLFSTIDHTSWMICDFMTIDDSLPQQRSDFDQLAQSWVACFYDGDLGALLDHSNKAGVSKKKLLATLLTAGVFELVLKPVFPSILTLESPLLDEYRKHILTQDGWQGLQRIDLVAIKSLMSDPHLRKTLISEKASWLSSLILHTLRFFFPHGQSNIGQDLGHSEEDTLVIRDLVDTLSQALRLKIDLTLCAKQYKFLFFKPGSRFNIKRMQADDSVQKSLAVNGKVIKLCVFPALYQVPAKLQEERSKDTTFRLTRHYNEKMMEATIDEIESLVLIGKAVVLL</sequence>
<feature type="compositionally biased region" description="Low complexity" evidence="1">
    <location>
        <begin position="76"/>
        <end position="92"/>
    </location>
</feature>
<accession>A0A9P7KS07</accession>
<protein>
    <submittedName>
        <fullName evidence="2">Uncharacterized protein</fullName>
    </submittedName>
</protein>
<evidence type="ECO:0000256" key="1">
    <source>
        <dbReference type="SAM" id="MobiDB-lite"/>
    </source>
</evidence>
<keyword evidence="3" id="KW-1185">Reference proteome</keyword>